<evidence type="ECO:0000313" key="2">
    <source>
        <dbReference type="Proteomes" id="UP001197974"/>
    </source>
</evidence>
<organism evidence="1 2">
    <name type="scientific">Bacillus carboniphilus</name>
    <dbReference type="NCBI Taxonomy" id="86663"/>
    <lineage>
        <taxon>Bacteria</taxon>
        <taxon>Bacillati</taxon>
        <taxon>Bacillota</taxon>
        <taxon>Bacilli</taxon>
        <taxon>Bacillales</taxon>
        <taxon>Bacillaceae</taxon>
        <taxon>Bacillus</taxon>
    </lineage>
</organism>
<dbReference type="Proteomes" id="UP001197974">
    <property type="component" value="Chromosome"/>
</dbReference>
<dbReference type="RefSeq" id="WP_226538855.1">
    <property type="nucleotide sequence ID" value="NZ_CP129013.1"/>
</dbReference>
<accession>A0ABY9JX03</accession>
<dbReference type="EMBL" id="CP129013">
    <property type="protein sequence ID" value="WLR43037.1"/>
    <property type="molecule type" value="Genomic_DNA"/>
</dbReference>
<proteinExistence type="predicted"/>
<sequence>MGRIVRGTGQFVNTNPNQAMTTIVNTLSVGIKNTDPTFSATVRVRLFNNADTRTDVTEVVVASNSSSIVQFDVSDFSNFSTLAIEVVIEIAQRSDQQVDSTVQTVLQAVADASAADDTPVPLINETIPRIRPRVFS</sequence>
<keyword evidence="2" id="KW-1185">Reference proteome</keyword>
<protein>
    <submittedName>
        <fullName evidence="1">Uncharacterized protein</fullName>
    </submittedName>
</protein>
<gene>
    <name evidence="1" type="ORF">LC087_02110</name>
</gene>
<reference evidence="1 2" key="1">
    <citation type="submission" date="2023-06" db="EMBL/GenBank/DDBJ databases">
        <title>Five Gram-positive bacteria isolated from mangrove sediments in Shenzhen, Guangdong, China.</title>
        <authorList>
            <person name="Yu S."/>
            <person name="Zheng W."/>
            <person name="Huang Y."/>
        </authorList>
    </citation>
    <scope>NUCLEOTIDE SEQUENCE [LARGE SCALE GENOMIC DNA]</scope>
    <source>
        <strain evidence="1 2">SaN35-3</strain>
    </source>
</reference>
<evidence type="ECO:0000313" key="1">
    <source>
        <dbReference type="EMBL" id="WLR43037.1"/>
    </source>
</evidence>
<name>A0ABY9JX03_9BACI</name>